<dbReference type="Proteomes" id="UP000282106">
    <property type="component" value="Unassembled WGS sequence"/>
</dbReference>
<protein>
    <submittedName>
        <fullName evidence="1">Uncharacterized protein</fullName>
    </submittedName>
</protein>
<dbReference type="EMBL" id="RJVO01000004">
    <property type="protein sequence ID" value="ROH89691.1"/>
    <property type="molecule type" value="Genomic_DNA"/>
</dbReference>
<dbReference type="AlphaFoldDB" id="A0A3N0VAQ9"/>
<gene>
    <name evidence="1" type="ORF">ED208_11250</name>
</gene>
<evidence type="ECO:0000313" key="1">
    <source>
        <dbReference type="EMBL" id="ROH89691.1"/>
    </source>
</evidence>
<accession>A0A3N0VAQ9</accession>
<sequence length="137" mass="15187">MTNTSDKAEIEEAHPLCDIIDATARRRREDAGCVSLAEAEGFDYPTFFTCTFNYFATGEGQSIGVVMGYTHSAEQLRSVVTEEFGSYYASGAELWPRLHLASDVRSLIPDAIRAVIADPTQVIGNFHYSSRFHLNQS</sequence>
<proteinExistence type="predicted"/>
<dbReference type="InParanoid" id="A0A3N0VAQ9"/>
<evidence type="ECO:0000313" key="2">
    <source>
        <dbReference type="Proteomes" id="UP000282106"/>
    </source>
</evidence>
<organism evidence="1 2">
    <name type="scientific">Stagnimonas aquatica</name>
    <dbReference type="NCBI Taxonomy" id="2689987"/>
    <lineage>
        <taxon>Bacteria</taxon>
        <taxon>Pseudomonadati</taxon>
        <taxon>Pseudomonadota</taxon>
        <taxon>Gammaproteobacteria</taxon>
        <taxon>Nevskiales</taxon>
        <taxon>Nevskiaceae</taxon>
        <taxon>Stagnimonas</taxon>
    </lineage>
</organism>
<reference evidence="1 2" key="1">
    <citation type="submission" date="2018-10" db="EMBL/GenBank/DDBJ databases">
        <authorList>
            <person name="Chen W.-M."/>
        </authorList>
    </citation>
    <scope>NUCLEOTIDE SEQUENCE [LARGE SCALE GENOMIC DNA]</scope>
    <source>
        <strain evidence="1 2">THS-13</strain>
    </source>
</reference>
<keyword evidence="2" id="KW-1185">Reference proteome</keyword>
<name>A0A3N0VAQ9_9GAMM</name>
<dbReference type="RefSeq" id="WP_123211988.1">
    <property type="nucleotide sequence ID" value="NZ_RJVO01000004.1"/>
</dbReference>
<comment type="caution">
    <text evidence="1">The sequence shown here is derived from an EMBL/GenBank/DDBJ whole genome shotgun (WGS) entry which is preliminary data.</text>
</comment>